<dbReference type="AlphaFoldDB" id="A0A517PTL2"/>
<dbReference type="PANTHER" id="PTHR43737:SF1">
    <property type="entry name" value="DUF1501 DOMAIN-CONTAINING PROTEIN"/>
    <property type="match status" value="1"/>
</dbReference>
<keyword evidence="2" id="KW-1185">Reference proteome</keyword>
<sequence length="447" mass="49313">MLKILGSQKSQFCDRISRRNFLQIGGLALGGLSLPQLLQAESSTTKRKQHKGIIMIFLPGGPPHQDMWDIKVDAPSEIRGEFNAIQTNVSGIEIGDQFPRMAQMADKFTFIRSMVGSDGRHDAFQCLTGQRFNNQPLGGWPSLGSVLSKKYGAVDPSIPPFLGLSPKMGHMEWARAGDPGFLGLAHAPFRPNGEGMADMTLNGITLDRLNDRKKVLSSLDQFRSQVDASGTMDGLDSFTQQAFGILTSSKLAEALDLSKEDQTLRDRYGRGTPKLRADGGPKLLDDFLTARRLIEAGARCVTLAFSRWDWHGGNFKRGREDMPMLDQGVTALVEDLENRGMLDDVTVVVWGEFGRTPKINANSGRDHWPRVSTALLAGGGMKTGQVIGSTNRLGEYAEDRPVHFQEVFASLYRNLGIDVESATIDDLQGRPRYLVDRDKYKAMPELV</sequence>
<dbReference type="Pfam" id="PF07394">
    <property type="entry name" value="DUF1501"/>
    <property type="match status" value="1"/>
</dbReference>
<dbReference type="Proteomes" id="UP000320421">
    <property type="component" value="Chromosome"/>
</dbReference>
<dbReference type="InterPro" id="IPR010869">
    <property type="entry name" value="DUF1501"/>
</dbReference>
<dbReference type="OrthoDB" id="127333at2"/>
<evidence type="ECO:0000313" key="1">
    <source>
        <dbReference type="EMBL" id="QDT22683.1"/>
    </source>
</evidence>
<dbReference type="PROSITE" id="PS51318">
    <property type="entry name" value="TAT"/>
    <property type="match status" value="1"/>
</dbReference>
<proteinExistence type="predicted"/>
<dbReference type="SUPFAM" id="SSF53649">
    <property type="entry name" value="Alkaline phosphatase-like"/>
    <property type="match status" value="1"/>
</dbReference>
<dbReference type="InterPro" id="IPR006311">
    <property type="entry name" value="TAT_signal"/>
</dbReference>
<dbReference type="PANTHER" id="PTHR43737">
    <property type="entry name" value="BLL7424 PROTEIN"/>
    <property type="match status" value="1"/>
</dbReference>
<organism evidence="1 2">
    <name type="scientific">Gimesia chilikensis</name>
    <dbReference type="NCBI Taxonomy" id="2605989"/>
    <lineage>
        <taxon>Bacteria</taxon>
        <taxon>Pseudomonadati</taxon>
        <taxon>Planctomycetota</taxon>
        <taxon>Planctomycetia</taxon>
        <taxon>Planctomycetales</taxon>
        <taxon>Planctomycetaceae</taxon>
        <taxon>Gimesia</taxon>
    </lineage>
</organism>
<name>A0A517PTL2_9PLAN</name>
<dbReference type="EMBL" id="CP036266">
    <property type="protein sequence ID" value="QDT22683.1"/>
    <property type="molecule type" value="Genomic_DNA"/>
</dbReference>
<accession>A0A517PTL2</accession>
<evidence type="ECO:0000313" key="2">
    <source>
        <dbReference type="Proteomes" id="UP000320421"/>
    </source>
</evidence>
<protein>
    <recommendedName>
        <fullName evidence="3">DUF1501 domain-containing protein</fullName>
    </recommendedName>
</protein>
<reference evidence="1 2" key="1">
    <citation type="submission" date="2019-02" db="EMBL/GenBank/DDBJ databases">
        <title>Deep-cultivation of Planctomycetes and their phenomic and genomic characterization uncovers novel biology.</title>
        <authorList>
            <person name="Wiegand S."/>
            <person name="Jogler M."/>
            <person name="Boedeker C."/>
            <person name="Pinto D."/>
            <person name="Vollmers J."/>
            <person name="Rivas-Marin E."/>
            <person name="Kohn T."/>
            <person name="Peeters S.H."/>
            <person name="Heuer A."/>
            <person name="Rast P."/>
            <person name="Oberbeckmann S."/>
            <person name="Bunk B."/>
            <person name="Jeske O."/>
            <person name="Meyerdierks A."/>
            <person name="Storesund J.E."/>
            <person name="Kallscheuer N."/>
            <person name="Luecker S."/>
            <person name="Lage O.M."/>
            <person name="Pohl T."/>
            <person name="Merkel B.J."/>
            <person name="Hornburger P."/>
            <person name="Mueller R.-W."/>
            <person name="Bruemmer F."/>
            <person name="Labrenz M."/>
            <person name="Spormann A.M."/>
            <person name="Op den Camp H."/>
            <person name="Overmann J."/>
            <person name="Amann R."/>
            <person name="Jetten M.S.M."/>
            <person name="Mascher T."/>
            <person name="Medema M.H."/>
            <person name="Devos D.P."/>
            <person name="Kaster A.-K."/>
            <person name="Ovreas L."/>
            <person name="Rohde M."/>
            <person name="Galperin M.Y."/>
            <person name="Jogler C."/>
        </authorList>
    </citation>
    <scope>NUCLEOTIDE SEQUENCE [LARGE SCALE GENOMIC DNA]</scope>
    <source>
        <strain evidence="1 2">HG66A1</strain>
    </source>
</reference>
<dbReference type="RefSeq" id="WP_145188942.1">
    <property type="nucleotide sequence ID" value="NZ_CP036266.1"/>
</dbReference>
<evidence type="ECO:0008006" key="3">
    <source>
        <dbReference type="Google" id="ProtNLM"/>
    </source>
</evidence>
<dbReference type="InterPro" id="IPR017850">
    <property type="entry name" value="Alkaline_phosphatase_core_sf"/>
</dbReference>
<gene>
    <name evidence="1" type="ORF">HG66A1_44920</name>
</gene>